<keyword evidence="6 8" id="KW-1133">Transmembrane helix</keyword>
<protein>
    <submittedName>
        <fullName evidence="9">ABC transporter permease</fullName>
    </submittedName>
</protein>
<evidence type="ECO:0000256" key="1">
    <source>
        <dbReference type="ARBA" id="ARBA00004651"/>
    </source>
</evidence>
<evidence type="ECO:0000256" key="7">
    <source>
        <dbReference type="ARBA" id="ARBA00023136"/>
    </source>
</evidence>
<evidence type="ECO:0000313" key="9">
    <source>
        <dbReference type="EMBL" id="MBU9735696.1"/>
    </source>
</evidence>
<keyword evidence="7 8" id="KW-0472">Membrane</keyword>
<dbReference type="Pfam" id="PF02653">
    <property type="entry name" value="BPD_transp_2"/>
    <property type="match status" value="1"/>
</dbReference>
<evidence type="ECO:0000256" key="6">
    <source>
        <dbReference type="ARBA" id="ARBA00022989"/>
    </source>
</evidence>
<keyword evidence="5 8" id="KW-0812">Transmembrane</keyword>
<feature type="transmembrane region" description="Helical" evidence="8">
    <location>
        <begin position="20"/>
        <end position="41"/>
    </location>
</feature>
<organism evidence="9 10">
    <name type="scientific">Diplocloster agilis</name>
    <dbReference type="NCBI Taxonomy" id="2850323"/>
    <lineage>
        <taxon>Bacteria</taxon>
        <taxon>Bacillati</taxon>
        <taxon>Bacillota</taxon>
        <taxon>Clostridia</taxon>
        <taxon>Lachnospirales</taxon>
        <taxon>Lachnospiraceae</taxon>
        <taxon>Diplocloster</taxon>
    </lineage>
</organism>
<dbReference type="GO" id="GO:0005886">
    <property type="term" value="C:plasma membrane"/>
    <property type="evidence" value="ECO:0007669"/>
    <property type="project" value="UniProtKB-SubCell"/>
</dbReference>
<dbReference type="Proteomes" id="UP000712157">
    <property type="component" value="Unassembled WGS sequence"/>
</dbReference>
<evidence type="ECO:0000256" key="2">
    <source>
        <dbReference type="ARBA" id="ARBA00022448"/>
    </source>
</evidence>
<dbReference type="RefSeq" id="WP_158342325.1">
    <property type="nucleotide sequence ID" value="NZ_JAHQCW010000004.1"/>
</dbReference>
<reference evidence="9" key="1">
    <citation type="submission" date="2021-06" db="EMBL/GenBank/DDBJ databases">
        <title>Description of novel taxa of the family Lachnospiraceae.</title>
        <authorList>
            <person name="Chaplin A.V."/>
            <person name="Sokolova S.R."/>
            <person name="Pikina A.P."/>
            <person name="Korzhanova M."/>
            <person name="Belova V."/>
            <person name="Korostin D."/>
            <person name="Efimov B.A."/>
        </authorList>
    </citation>
    <scope>NUCLEOTIDE SEQUENCE</scope>
    <source>
        <strain evidence="9">ASD5720</strain>
    </source>
</reference>
<comment type="caution">
    <text evidence="9">The sequence shown here is derived from an EMBL/GenBank/DDBJ whole genome shotgun (WGS) entry which is preliminary data.</text>
</comment>
<dbReference type="AlphaFoldDB" id="A0A949K338"/>
<dbReference type="EMBL" id="JAHQCW010000004">
    <property type="protein sequence ID" value="MBU9735696.1"/>
    <property type="molecule type" value="Genomic_DNA"/>
</dbReference>
<name>A0A949K338_9FIRM</name>
<dbReference type="CDD" id="cd06579">
    <property type="entry name" value="TM_PBP1_transp_AraH_like"/>
    <property type="match status" value="1"/>
</dbReference>
<keyword evidence="2" id="KW-0813">Transport</keyword>
<dbReference type="PANTHER" id="PTHR32196">
    <property type="entry name" value="ABC TRANSPORTER PERMEASE PROTEIN YPHD-RELATED-RELATED"/>
    <property type="match status" value="1"/>
</dbReference>
<evidence type="ECO:0000313" key="10">
    <source>
        <dbReference type="Proteomes" id="UP000712157"/>
    </source>
</evidence>
<evidence type="ECO:0000256" key="4">
    <source>
        <dbReference type="ARBA" id="ARBA00022519"/>
    </source>
</evidence>
<feature type="transmembrane region" description="Helical" evidence="8">
    <location>
        <begin position="53"/>
        <end position="72"/>
    </location>
</feature>
<proteinExistence type="predicted"/>
<keyword evidence="3" id="KW-1003">Cell membrane</keyword>
<feature type="transmembrane region" description="Helical" evidence="8">
    <location>
        <begin position="132"/>
        <end position="156"/>
    </location>
</feature>
<dbReference type="InterPro" id="IPR001851">
    <property type="entry name" value="ABC_transp_permease"/>
</dbReference>
<feature type="transmembrane region" description="Helical" evidence="8">
    <location>
        <begin position="222"/>
        <end position="239"/>
    </location>
</feature>
<evidence type="ECO:0000256" key="3">
    <source>
        <dbReference type="ARBA" id="ARBA00022475"/>
    </source>
</evidence>
<feature type="transmembrane region" description="Helical" evidence="8">
    <location>
        <begin position="168"/>
        <end position="190"/>
    </location>
</feature>
<keyword evidence="10" id="KW-1185">Reference proteome</keyword>
<gene>
    <name evidence="9" type="ORF">KTH89_04045</name>
</gene>
<sequence>MASHTNKKLQPEAAKHLREILVNNKVFAVALLLIVIMSFLSERFLTTTNVFNILRQICITGIVASGFSLIIAAGEIDLSVGSIVAFVGIVTSYLMVTVKMPMVIAILAGLLVGMLCGMLNAVIISALDLPPFIVTLATQSLFRGVVYIWTNMVSIIGLPQEFVNIGQGYLGVIPIPVIIMVATFLIVWFATVKTSFGRHVIAMGGNKEAAYLCGVRISRVRLGIYGMVGLCCAVAAIVLTGRTASAQVSAGNGMEMDCITAVVIGGTPFTGGKVNIVGTFIGAFIVGIINNGLNLLAVDSNFQIIAKGLMILIALIIDRLSTNFLNKKRRKE</sequence>
<evidence type="ECO:0000256" key="5">
    <source>
        <dbReference type="ARBA" id="ARBA00022692"/>
    </source>
</evidence>
<dbReference type="PANTHER" id="PTHR32196:SF21">
    <property type="entry name" value="ABC TRANSPORTER PERMEASE PROTEIN YPHD-RELATED"/>
    <property type="match status" value="1"/>
</dbReference>
<accession>A0A949K338</accession>
<feature type="transmembrane region" description="Helical" evidence="8">
    <location>
        <begin position="103"/>
        <end position="126"/>
    </location>
</feature>
<dbReference type="GO" id="GO:0022857">
    <property type="term" value="F:transmembrane transporter activity"/>
    <property type="evidence" value="ECO:0007669"/>
    <property type="project" value="InterPro"/>
</dbReference>
<comment type="subcellular location">
    <subcellularLocation>
        <location evidence="1">Cell membrane</location>
        <topology evidence="1">Multi-pass membrane protein</topology>
    </subcellularLocation>
</comment>
<feature type="transmembrane region" description="Helical" evidence="8">
    <location>
        <begin position="78"/>
        <end position="96"/>
    </location>
</feature>
<feature type="transmembrane region" description="Helical" evidence="8">
    <location>
        <begin position="276"/>
        <end position="298"/>
    </location>
</feature>
<evidence type="ECO:0000256" key="8">
    <source>
        <dbReference type="SAM" id="Phobius"/>
    </source>
</evidence>
<keyword evidence="4" id="KW-0997">Cell inner membrane</keyword>